<reference evidence="2" key="1">
    <citation type="submission" date="2019-09" db="EMBL/GenBank/DDBJ databases">
        <title>Draft genome information of white flower Hibiscus syriacus.</title>
        <authorList>
            <person name="Kim Y.-M."/>
        </authorList>
    </citation>
    <scope>NUCLEOTIDE SEQUENCE [LARGE SCALE GENOMIC DNA]</scope>
    <source>
        <strain evidence="2">YM2019G1</strain>
    </source>
</reference>
<dbReference type="AlphaFoldDB" id="A0A6A2WR86"/>
<evidence type="ECO:0000313" key="2">
    <source>
        <dbReference type="EMBL" id="KAE8663473.1"/>
    </source>
</evidence>
<accession>A0A6A2WR86</accession>
<feature type="compositionally biased region" description="Polar residues" evidence="1">
    <location>
        <begin position="113"/>
        <end position="123"/>
    </location>
</feature>
<feature type="region of interest" description="Disordered" evidence="1">
    <location>
        <begin position="113"/>
        <end position="141"/>
    </location>
</feature>
<comment type="caution">
    <text evidence="2">The sequence shown here is derived from an EMBL/GenBank/DDBJ whole genome shotgun (WGS) entry which is preliminary data.</text>
</comment>
<name>A0A6A2WR86_HIBSY</name>
<protein>
    <submittedName>
        <fullName evidence="2">Uncharacterized protein</fullName>
    </submittedName>
</protein>
<sequence length="161" mass="17724">MSILHACSFIGRLRILQWVHGLVSKLGCHQHELVLNSIPETYLTNGHFTELQQSSVSVLDSSFYKEESSLFSVKKGSINFKEDDTWSSSAISSDESKFENKSDVYDFIYTSDSSRTEGSIGTSDSRRTKGSIDTSDSSQTEGCSALSFQVFVFSSRSASSG</sequence>
<feature type="compositionally biased region" description="Polar residues" evidence="1">
    <location>
        <begin position="131"/>
        <end position="141"/>
    </location>
</feature>
<dbReference type="EMBL" id="VEPZ02001674">
    <property type="protein sequence ID" value="KAE8663473.1"/>
    <property type="molecule type" value="Genomic_DNA"/>
</dbReference>
<gene>
    <name evidence="2" type="ORF">F3Y22_tig00112959pilonHSYRG00023</name>
</gene>
<proteinExistence type="predicted"/>
<evidence type="ECO:0000313" key="3">
    <source>
        <dbReference type="Proteomes" id="UP000436088"/>
    </source>
</evidence>
<keyword evidence="3" id="KW-1185">Reference proteome</keyword>
<dbReference type="Proteomes" id="UP000436088">
    <property type="component" value="Unassembled WGS sequence"/>
</dbReference>
<organism evidence="2 3">
    <name type="scientific">Hibiscus syriacus</name>
    <name type="common">Rose of Sharon</name>
    <dbReference type="NCBI Taxonomy" id="106335"/>
    <lineage>
        <taxon>Eukaryota</taxon>
        <taxon>Viridiplantae</taxon>
        <taxon>Streptophyta</taxon>
        <taxon>Embryophyta</taxon>
        <taxon>Tracheophyta</taxon>
        <taxon>Spermatophyta</taxon>
        <taxon>Magnoliopsida</taxon>
        <taxon>eudicotyledons</taxon>
        <taxon>Gunneridae</taxon>
        <taxon>Pentapetalae</taxon>
        <taxon>rosids</taxon>
        <taxon>malvids</taxon>
        <taxon>Malvales</taxon>
        <taxon>Malvaceae</taxon>
        <taxon>Malvoideae</taxon>
        <taxon>Hibiscus</taxon>
    </lineage>
</organism>
<evidence type="ECO:0000256" key="1">
    <source>
        <dbReference type="SAM" id="MobiDB-lite"/>
    </source>
</evidence>